<accession>A0AAV8PW01</accession>
<evidence type="ECO:0000313" key="2">
    <source>
        <dbReference type="Proteomes" id="UP001222027"/>
    </source>
</evidence>
<organism evidence="1 2">
    <name type="scientific">Ensete ventricosum</name>
    <name type="common">Abyssinian banana</name>
    <name type="synonym">Musa ensete</name>
    <dbReference type="NCBI Taxonomy" id="4639"/>
    <lineage>
        <taxon>Eukaryota</taxon>
        <taxon>Viridiplantae</taxon>
        <taxon>Streptophyta</taxon>
        <taxon>Embryophyta</taxon>
        <taxon>Tracheophyta</taxon>
        <taxon>Spermatophyta</taxon>
        <taxon>Magnoliopsida</taxon>
        <taxon>Liliopsida</taxon>
        <taxon>Zingiberales</taxon>
        <taxon>Musaceae</taxon>
        <taxon>Ensete</taxon>
    </lineage>
</organism>
<comment type="caution">
    <text evidence="1">The sequence shown here is derived from an EMBL/GenBank/DDBJ whole genome shotgun (WGS) entry which is preliminary data.</text>
</comment>
<protein>
    <submittedName>
        <fullName evidence="1">Uncharacterized protein</fullName>
    </submittedName>
</protein>
<dbReference type="Proteomes" id="UP001222027">
    <property type="component" value="Unassembled WGS sequence"/>
</dbReference>
<evidence type="ECO:0000313" key="1">
    <source>
        <dbReference type="EMBL" id="KAJ8459297.1"/>
    </source>
</evidence>
<proteinExistence type="predicted"/>
<reference evidence="1 2" key="1">
    <citation type="submission" date="2022-12" db="EMBL/GenBank/DDBJ databases">
        <title>Chromosome-scale assembly of the Ensete ventricosum genome.</title>
        <authorList>
            <person name="Dussert Y."/>
            <person name="Stocks J."/>
            <person name="Wendawek A."/>
            <person name="Woldeyes F."/>
            <person name="Nichols R.A."/>
            <person name="Borrell J.S."/>
        </authorList>
    </citation>
    <scope>NUCLEOTIDE SEQUENCE [LARGE SCALE GENOMIC DNA]</scope>
    <source>
        <strain evidence="2">cv. Maze</strain>
        <tissue evidence="1">Seeds</tissue>
    </source>
</reference>
<sequence>MDITANVLGAFKDGPFRGYMQAESNPPPKLNPPLSLSVSLARSRRYARTGGRPNLPALLKATETETVVKRGAVLSSIEDNWKERIANSSAWPLEKEQIKDWVTETSA</sequence>
<dbReference type="EMBL" id="JAQQAF010000009">
    <property type="protein sequence ID" value="KAJ8459297.1"/>
    <property type="molecule type" value="Genomic_DNA"/>
</dbReference>
<dbReference type="AlphaFoldDB" id="A0AAV8PW01"/>
<name>A0AAV8PW01_ENSVE</name>
<keyword evidence="2" id="KW-1185">Reference proteome</keyword>
<gene>
    <name evidence="1" type="ORF">OPV22_032223</name>
</gene>